<keyword evidence="3" id="KW-1185">Reference proteome</keyword>
<dbReference type="AlphaFoldDB" id="A0A6J5W1Z4"/>
<protein>
    <recommendedName>
        <fullName evidence="1">Myb/SANT-like domain-containing protein</fullName>
    </recommendedName>
</protein>
<evidence type="ECO:0000313" key="2">
    <source>
        <dbReference type="EMBL" id="CAB4294022.1"/>
    </source>
</evidence>
<name>A0A6J5W1Z4_PRUAR</name>
<evidence type="ECO:0000313" key="3">
    <source>
        <dbReference type="Proteomes" id="UP000507245"/>
    </source>
</evidence>
<dbReference type="Proteomes" id="UP000507245">
    <property type="component" value="Unassembled WGS sequence"/>
</dbReference>
<dbReference type="InterPro" id="IPR045026">
    <property type="entry name" value="LIMYB"/>
</dbReference>
<dbReference type="PANTHER" id="PTHR47584">
    <property type="match status" value="1"/>
</dbReference>
<dbReference type="Pfam" id="PF12776">
    <property type="entry name" value="Myb_DNA-bind_3"/>
    <property type="match status" value="1"/>
</dbReference>
<reference evidence="3" key="1">
    <citation type="journal article" date="2020" name="Genome Biol.">
        <title>Gamete binning: chromosome-level and haplotype-resolved genome assembly enabled by high-throughput single-cell sequencing of gamete genomes.</title>
        <authorList>
            <person name="Campoy J.A."/>
            <person name="Sun H."/>
            <person name="Goel M."/>
            <person name="Jiao W.-B."/>
            <person name="Folz-Donahue K."/>
            <person name="Wang N."/>
            <person name="Rubio M."/>
            <person name="Liu C."/>
            <person name="Kukat C."/>
            <person name="Ruiz D."/>
            <person name="Huettel B."/>
            <person name="Schneeberger K."/>
        </authorList>
    </citation>
    <scope>NUCLEOTIDE SEQUENCE [LARGE SCALE GENOMIC DNA]</scope>
    <source>
        <strain evidence="3">cv. Rojo Pasion</strain>
    </source>
</reference>
<organism evidence="2 3">
    <name type="scientific">Prunus armeniaca</name>
    <name type="common">Apricot</name>
    <name type="synonym">Armeniaca vulgaris</name>
    <dbReference type="NCBI Taxonomy" id="36596"/>
    <lineage>
        <taxon>Eukaryota</taxon>
        <taxon>Viridiplantae</taxon>
        <taxon>Streptophyta</taxon>
        <taxon>Embryophyta</taxon>
        <taxon>Tracheophyta</taxon>
        <taxon>Spermatophyta</taxon>
        <taxon>Magnoliopsida</taxon>
        <taxon>eudicotyledons</taxon>
        <taxon>Gunneridae</taxon>
        <taxon>Pentapetalae</taxon>
        <taxon>rosids</taxon>
        <taxon>fabids</taxon>
        <taxon>Rosales</taxon>
        <taxon>Rosaceae</taxon>
        <taxon>Amygdaloideae</taxon>
        <taxon>Amygdaleae</taxon>
        <taxon>Prunus</taxon>
    </lineage>
</organism>
<dbReference type="InterPro" id="IPR024752">
    <property type="entry name" value="Myb/SANT-like_dom"/>
</dbReference>
<evidence type="ECO:0000259" key="1">
    <source>
        <dbReference type="Pfam" id="PF12776"/>
    </source>
</evidence>
<gene>
    <name evidence="2" type="ORF">ORAREDHAP_LOCUS3642</name>
</gene>
<dbReference type="PANTHER" id="PTHR47584:SF14">
    <property type="entry name" value="L10-INTERACTING MYB DOMAIN-CONTAINING PROTEIN-LIKE"/>
    <property type="match status" value="1"/>
</dbReference>
<proteinExistence type="predicted"/>
<dbReference type="OrthoDB" id="686198at2759"/>
<sequence length="402" mass="46337">MSWPPRHETIFIHILHEYVKKGDLQTSTFKMKVWAEISDELYAQCGLKCTIPQLKSKFNRLRKVHCDFSDLIEHTGFGWDPIANTVTTSEDSKPKAKQFRTQGLEHYQVLGEIFNTTTATGQLHYVSSQLPPNSDDKREVENNFLNTEVHIDVDLDDDGDKPQLVSSKGKRKCATVAALERRPKKWDKMESYLDVCSEVMSQKLQRKKEKSLEAFSTSKEMYSIEECIEIVETTGDIDNDTFNKMLEKIVLIEWRKIFVTMLAARKRAWLAMSHSIHMRVDAKRFQRSKDTIHRQFKCVLGALCALAPRIIRPQSQGETSSQILNNPKYDPYFEKCIGAIDGTHVVAWAPAQKQTSYCGRKILITQTVMCTCSFDMMFTFFYRGWEGTANDSRVFIDVVMRP</sequence>
<feature type="domain" description="Myb/SANT-like" evidence="1">
    <location>
        <begin position="2"/>
        <end position="91"/>
    </location>
</feature>
<dbReference type="EMBL" id="CAEKKB010000001">
    <property type="protein sequence ID" value="CAB4294022.1"/>
    <property type="molecule type" value="Genomic_DNA"/>
</dbReference>
<accession>A0A6J5W1Z4</accession>